<feature type="domain" description="FHA" evidence="2">
    <location>
        <begin position="66"/>
        <end position="115"/>
    </location>
</feature>
<dbReference type="Proteomes" id="UP000002200">
    <property type="component" value="Chromosome"/>
</dbReference>
<dbReference type="SUPFAM" id="SSF49879">
    <property type="entry name" value="SMAD/FHA domain"/>
    <property type="match status" value="1"/>
</dbReference>
<dbReference type="KEGG" id="twh:TWT_234"/>
<evidence type="ECO:0000256" key="1">
    <source>
        <dbReference type="ARBA" id="ARBA00022553"/>
    </source>
</evidence>
<keyword evidence="1" id="KW-0597">Phosphoprotein</keyword>
<evidence type="ECO:0000313" key="4">
    <source>
        <dbReference type="Proteomes" id="UP000002200"/>
    </source>
</evidence>
<evidence type="ECO:0000313" key="3">
    <source>
        <dbReference type="EMBL" id="AAO44331.1"/>
    </source>
</evidence>
<dbReference type="InterPro" id="IPR008984">
    <property type="entry name" value="SMAD_FHA_dom_sf"/>
</dbReference>
<dbReference type="Gene3D" id="2.60.200.20">
    <property type="match status" value="1"/>
</dbReference>
<sequence length="143" mass="15606">MRGVSVSNVPEGETTLVNLSAALSYSQPLTHEERQVISALPPGAGLLIIRRGGYSGSRFLLDTQISIAGRHPASDIFLDDVTVSRRHAEFKRDGDIFRVVDLGSLNGTFVMQQRVDNAVLCDGFEVQIGKFHLTFFTSKALKG</sequence>
<dbReference type="Pfam" id="PF00498">
    <property type="entry name" value="FHA"/>
    <property type="match status" value="1"/>
</dbReference>
<protein>
    <recommendedName>
        <fullName evidence="2">FHA domain-containing protein</fullName>
    </recommendedName>
</protein>
<keyword evidence="4" id="KW-1185">Reference proteome</keyword>
<dbReference type="eggNOG" id="COG1716">
    <property type="taxonomic scope" value="Bacteria"/>
</dbReference>
<dbReference type="STRING" id="203267.TWT_234"/>
<accession>Q83GM7</accession>
<reference evidence="3 4" key="1">
    <citation type="journal article" date="2003" name="Genome Res.">
        <title>Tropheryma whipplei twist: a human pathogenic Actinobacteria with a reduced genome.</title>
        <authorList>
            <person name="Raoult D."/>
            <person name="Ogata H."/>
            <person name="Audic S."/>
            <person name="Robert C."/>
            <person name="Suhre K."/>
            <person name="Drancourt M."/>
            <person name="Claverie J.-M."/>
        </authorList>
    </citation>
    <scope>NUCLEOTIDE SEQUENCE [LARGE SCALE GENOMIC DNA]</scope>
    <source>
        <strain evidence="3 4">Twist</strain>
    </source>
</reference>
<dbReference type="HOGENOM" id="CLU_108862_1_0_11"/>
<dbReference type="InterPro" id="IPR000253">
    <property type="entry name" value="FHA_dom"/>
</dbReference>
<name>Q83GM7_TROWT</name>
<gene>
    <name evidence="3" type="ordered locus">TWT_234</name>
</gene>
<proteinExistence type="predicted"/>
<dbReference type="SMART" id="SM00240">
    <property type="entry name" value="FHA"/>
    <property type="match status" value="1"/>
</dbReference>
<dbReference type="OrthoDB" id="9815925at2"/>
<dbReference type="AlphaFoldDB" id="Q83GM7"/>
<dbReference type="EMBL" id="AE014184">
    <property type="protein sequence ID" value="AAO44331.1"/>
    <property type="molecule type" value="Genomic_DNA"/>
</dbReference>
<dbReference type="PROSITE" id="PS50006">
    <property type="entry name" value="FHA_DOMAIN"/>
    <property type="match status" value="1"/>
</dbReference>
<evidence type="ECO:0000259" key="2">
    <source>
        <dbReference type="PROSITE" id="PS50006"/>
    </source>
</evidence>
<organism evidence="3 4">
    <name type="scientific">Tropheryma whipplei (strain Twist)</name>
    <name type="common">Whipple's bacillus</name>
    <dbReference type="NCBI Taxonomy" id="203267"/>
    <lineage>
        <taxon>Bacteria</taxon>
        <taxon>Bacillati</taxon>
        <taxon>Actinomycetota</taxon>
        <taxon>Actinomycetes</taxon>
        <taxon>Micrococcales</taxon>
        <taxon>Tropherymataceae</taxon>
        <taxon>Tropheryma</taxon>
    </lineage>
</organism>